<keyword evidence="2" id="KW-1185">Reference proteome</keyword>
<name>A0ABZ2N664_9BACI</name>
<evidence type="ECO:0008006" key="3">
    <source>
        <dbReference type="Google" id="ProtNLM"/>
    </source>
</evidence>
<reference evidence="1 2" key="1">
    <citation type="submission" date="2024-02" db="EMBL/GenBank/DDBJ databases">
        <title>Seven novel Bacillus-like species.</title>
        <authorList>
            <person name="Liu G."/>
        </authorList>
    </citation>
    <scope>NUCLEOTIDE SEQUENCE [LARGE SCALE GENOMIC DNA]</scope>
    <source>
        <strain evidence="1 2">FJAT-52991</strain>
    </source>
</reference>
<evidence type="ECO:0000313" key="1">
    <source>
        <dbReference type="EMBL" id="WXB93092.1"/>
    </source>
</evidence>
<proteinExistence type="predicted"/>
<dbReference type="EMBL" id="CP147404">
    <property type="protein sequence ID" value="WXB93092.1"/>
    <property type="molecule type" value="Genomic_DNA"/>
</dbReference>
<accession>A0ABZ2N664</accession>
<dbReference type="RefSeq" id="WP_338752278.1">
    <property type="nucleotide sequence ID" value="NZ_CP147404.1"/>
</dbReference>
<dbReference type="Proteomes" id="UP001387364">
    <property type="component" value="Chromosome"/>
</dbReference>
<dbReference type="SUPFAM" id="SSF58104">
    <property type="entry name" value="Methyl-accepting chemotaxis protein (MCP) signaling domain"/>
    <property type="match status" value="1"/>
</dbReference>
<dbReference type="Gene3D" id="1.10.287.950">
    <property type="entry name" value="Methyl-accepting chemotaxis protein"/>
    <property type="match status" value="1"/>
</dbReference>
<organism evidence="1 2">
    <name type="scientific">Bacillus kandeliae</name>
    <dbReference type="NCBI Taxonomy" id="3129297"/>
    <lineage>
        <taxon>Bacteria</taxon>
        <taxon>Bacillati</taxon>
        <taxon>Bacillota</taxon>
        <taxon>Bacilli</taxon>
        <taxon>Bacillales</taxon>
        <taxon>Bacillaceae</taxon>
        <taxon>Bacillus</taxon>
    </lineage>
</organism>
<gene>
    <name evidence="1" type="ORF">WDJ61_18010</name>
</gene>
<evidence type="ECO:0000313" key="2">
    <source>
        <dbReference type="Proteomes" id="UP001387364"/>
    </source>
</evidence>
<sequence length="69" mass="7653">MKSGLDIVHYTEVNFKEILQLMDELANHIEQMAATAAEQLASMEEITIASQALSSRSENLQGLISKFNV</sequence>
<protein>
    <recommendedName>
        <fullName evidence="3">Methyl-accepting chemotaxis protein</fullName>
    </recommendedName>
</protein>